<reference evidence="1" key="2">
    <citation type="journal article" date="2023" name="Microbiol Resour">
        <title>Decontamination and Annotation of the Draft Genome Sequence of the Oomycete Lagenidium giganteum ARSEF 373.</title>
        <authorList>
            <person name="Morgan W.R."/>
            <person name="Tartar A."/>
        </authorList>
    </citation>
    <scope>NUCLEOTIDE SEQUENCE</scope>
    <source>
        <strain evidence="1">ARSEF 373</strain>
    </source>
</reference>
<comment type="caution">
    <text evidence="1">The sequence shown here is derived from an EMBL/GenBank/DDBJ whole genome shotgun (WGS) entry which is preliminary data.</text>
</comment>
<dbReference type="Proteomes" id="UP001146120">
    <property type="component" value="Unassembled WGS sequence"/>
</dbReference>
<organism evidence="1 2">
    <name type="scientific">Lagenidium giganteum</name>
    <dbReference type="NCBI Taxonomy" id="4803"/>
    <lineage>
        <taxon>Eukaryota</taxon>
        <taxon>Sar</taxon>
        <taxon>Stramenopiles</taxon>
        <taxon>Oomycota</taxon>
        <taxon>Peronosporomycetes</taxon>
        <taxon>Pythiales</taxon>
        <taxon>Pythiaceae</taxon>
    </lineage>
</organism>
<evidence type="ECO:0000313" key="1">
    <source>
        <dbReference type="EMBL" id="DAZ95785.1"/>
    </source>
</evidence>
<dbReference type="EMBL" id="DAKRPA010000190">
    <property type="protein sequence ID" value="DAZ95785.1"/>
    <property type="molecule type" value="Genomic_DNA"/>
</dbReference>
<name>A0AAV2YP88_9STRA</name>
<sequence length="118" mass="13039">MGQQTKLEMSSGNLASPLLHAATGQLAPHHAANPDRELKVWVRDVNGIFPVKEPISSKFADVMQKVMVGVASFKASSFVLKAERVLVVGTNVPQYCKHCHALHPPDFNKEDYLYENPI</sequence>
<accession>A0AAV2YP88</accession>
<keyword evidence="2" id="KW-1185">Reference proteome</keyword>
<dbReference type="AlphaFoldDB" id="A0AAV2YP88"/>
<reference evidence="1" key="1">
    <citation type="submission" date="2022-11" db="EMBL/GenBank/DDBJ databases">
        <authorList>
            <person name="Morgan W.R."/>
            <person name="Tartar A."/>
        </authorList>
    </citation>
    <scope>NUCLEOTIDE SEQUENCE</scope>
    <source>
        <strain evidence="1">ARSEF 373</strain>
    </source>
</reference>
<gene>
    <name evidence="1" type="ORF">N0F65_010287</name>
</gene>
<evidence type="ECO:0000313" key="2">
    <source>
        <dbReference type="Proteomes" id="UP001146120"/>
    </source>
</evidence>
<protein>
    <submittedName>
        <fullName evidence="1">Uncharacterized protein</fullName>
    </submittedName>
</protein>
<proteinExistence type="predicted"/>